<dbReference type="GO" id="GO:0006897">
    <property type="term" value="P:endocytosis"/>
    <property type="evidence" value="ECO:0007669"/>
    <property type="project" value="TreeGrafter"/>
</dbReference>
<sequence length="435" mass="49524">MGSRIKEKPDRLFEVFMEVAKPDGPGEVPFVVQQFPEDYEDKEALNMIPKFAFPCETDASKVDHFSFALVDVDSMFRFGYCRHNTGHQTCLCIVSWLPWCEIFYKMLDLLAELTNRQELNQVKDFLVAAYEHEVPASKVPVTIVANEEMFNFSAPDPNILPSIPGSRNLTEYYNAVDTANMMQIFASMLQERRVYMTSKKLSRLTSCVFAAEALLYPMHWQHIFIPVLPAYLIEYLRFFKFVFSILCLHQFICGRLEILNAGIGFRDIFEQQATFYADKLNSQSRYEKWLEMAKKKSKNGFMGVKVKLKEQSKKAMTKISGLTDYDSKGSNFKPTGGIVHTRIRSRPESLADGSGQNSERPPRPPPPSGQDKKNSLSRPPSTSQRNSSEKEESHDDSQLRLSYHTMDMSLMGDSDIQAAMLRSASAEVLPSEVSV</sequence>
<dbReference type="GO" id="GO:1901981">
    <property type="term" value="F:phosphatidylinositol phosphate binding"/>
    <property type="evidence" value="ECO:0007669"/>
    <property type="project" value="TreeGrafter"/>
</dbReference>
<dbReference type="PROSITE" id="PS50211">
    <property type="entry name" value="DENN"/>
    <property type="match status" value="1"/>
</dbReference>
<evidence type="ECO:0000313" key="3">
    <source>
        <dbReference type="EMBL" id="GFR59653.1"/>
    </source>
</evidence>
<feature type="compositionally biased region" description="Polar residues" evidence="1">
    <location>
        <begin position="376"/>
        <end position="386"/>
    </location>
</feature>
<dbReference type="GO" id="GO:0005085">
    <property type="term" value="F:guanyl-nucleotide exchange factor activity"/>
    <property type="evidence" value="ECO:0007669"/>
    <property type="project" value="InterPro"/>
</dbReference>
<dbReference type="InterPro" id="IPR001194">
    <property type="entry name" value="cDENN_dom"/>
</dbReference>
<dbReference type="GO" id="GO:0005829">
    <property type="term" value="C:cytosol"/>
    <property type="evidence" value="ECO:0007669"/>
    <property type="project" value="TreeGrafter"/>
</dbReference>
<accession>A0AAV4EFB1</accession>
<dbReference type="Gene3D" id="3.40.50.11500">
    <property type="match status" value="1"/>
</dbReference>
<dbReference type="PANTHER" id="PTHR13196:SF14">
    <property type="entry name" value="UDENN DOMAIN-CONTAINING PROTEIN"/>
    <property type="match status" value="1"/>
</dbReference>
<comment type="caution">
    <text evidence="3">The sequence shown here is derived from an EMBL/GenBank/DDBJ whole genome shotgun (WGS) entry which is preliminary data.</text>
</comment>
<dbReference type="InterPro" id="IPR037516">
    <property type="entry name" value="Tripartite_DENN"/>
</dbReference>
<evidence type="ECO:0000256" key="1">
    <source>
        <dbReference type="SAM" id="MobiDB-lite"/>
    </source>
</evidence>
<keyword evidence="4" id="KW-1185">Reference proteome</keyword>
<dbReference type="SMART" id="SM00800">
    <property type="entry name" value="uDENN"/>
    <property type="match status" value="1"/>
</dbReference>
<gene>
    <name evidence="3" type="ORF">ElyMa_000058800</name>
</gene>
<name>A0AAV4EFB1_9GAST</name>
<dbReference type="AlphaFoldDB" id="A0AAV4EFB1"/>
<dbReference type="SMART" id="SM00799">
    <property type="entry name" value="DENN"/>
    <property type="match status" value="1"/>
</dbReference>
<evidence type="ECO:0000259" key="2">
    <source>
        <dbReference type="PROSITE" id="PS50211"/>
    </source>
</evidence>
<feature type="domain" description="UDENN" evidence="2">
    <location>
        <begin position="13"/>
        <end position="435"/>
    </location>
</feature>
<dbReference type="GO" id="GO:0032456">
    <property type="term" value="P:endocytic recycling"/>
    <property type="evidence" value="ECO:0007669"/>
    <property type="project" value="TreeGrafter"/>
</dbReference>
<dbReference type="EMBL" id="BMAT01000102">
    <property type="protein sequence ID" value="GFR59653.1"/>
    <property type="molecule type" value="Genomic_DNA"/>
</dbReference>
<dbReference type="Gene3D" id="3.30.450.200">
    <property type="match status" value="1"/>
</dbReference>
<reference evidence="3 4" key="1">
    <citation type="journal article" date="2021" name="Elife">
        <title>Chloroplast acquisition without the gene transfer in kleptoplastic sea slugs, Plakobranchus ocellatus.</title>
        <authorList>
            <person name="Maeda T."/>
            <person name="Takahashi S."/>
            <person name="Yoshida T."/>
            <person name="Shimamura S."/>
            <person name="Takaki Y."/>
            <person name="Nagai Y."/>
            <person name="Toyoda A."/>
            <person name="Suzuki Y."/>
            <person name="Arimoto A."/>
            <person name="Ishii H."/>
            <person name="Satoh N."/>
            <person name="Nishiyama T."/>
            <person name="Hasebe M."/>
            <person name="Maruyama T."/>
            <person name="Minagawa J."/>
            <person name="Obokata J."/>
            <person name="Shigenobu S."/>
        </authorList>
    </citation>
    <scope>NUCLEOTIDE SEQUENCE [LARGE SCALE GENOMIC DNA]</scope>
</reference>
<protein>
    <submittedName>
        <fullName evidence="3">DENN domain-containing protein 1B</fullName>
    </submittedName>
</protein>
<feature type="region of interest" description="Disordered" evidence="1">
    <location>
        <begin position="331"/>
        <end position="406"/>
    </location>
</feature>
<proteinExistence type="predicted"/>
<evidence type="ECO:0000313" key="4">
    <source>
        <dbReference type="Proteomes" id="UP000762676"/>
    </source>
</evidence>
<dbReference type="Pfam" id="PF03456">
    <property type="entry name" value="uDENN"/>
    <property type="match status" value="1"/>
</dbReference>
<dbReference type="InterPro" id="IPR043153">
    <property type="entry name" value="DENN_C"/>
</dbReference>
<feature type="compositionally biased region" description="Basic and acidic residues" evidence="1">
    <location>
        <begin position="387"/>
        <end position="398"/>
    </location>
</feature>
<dbReference type="FunFam" id="3.30.450.200:FF:000003">
    <property type="entry name" value="DENN domain containing 1A"/>
    <property type="match status" value="1"/>
</dbReference>
<organism evidence="3 4">
    <name type="scientific">Elysia marginata</name>
    <dbReference type="NCBI Taxonomy" id="1093978"/>
    <lineage>
        <taxon>Eukaryota</taxon>
        <taxon>Metazoa</taxon>
        <taxon>Spiralia</taxon>
        <taxon>Lophotrochozoa</taxon>
        <taxon>Mollusca</taxon>
        <taxon>Gastropoda</taxon>
        <taxon>Heterobranchia</taxon>
        <taxon>Euthyneura</taxon>
        <taxon>Panpulmonata</taxon>
        <taxon>Sacoglossa</taxon>
        <taxon>Placobranchoidea</taxon>
        <taxon>Plakobranchidae</taxon>
        <taxon>Elysia</taxon>
    </lineage>
</organism>
<dbReference type="Pfam" id="PF02141">
    <property type="entry name" value="DENN"/>
    <property type="match status" value="1"/>
</dbReference>
<dbReference type="InterPro" id="IPR040032">
    <property type="entry name" value="DENND1A/B/C"/>
</dbReference>
<dbReference type="Proteomes" id="UP000762676">
    <property type="component" value="Unassembled WGS sequence"/>
</dbReference>
<dbReference type="InterPro" id="IPR005113">
    <property type="entry name" value="uDENN_dom"/>
</dbReference>
<dbReference type="PANTHER" id="PTHR13196">
    <property type="entry name" value="DENN DOMAIN-CONTAINING"/>
    <property type="match status" value="1"/>
</dbReference>